<evidence type="ECO:0000256" key="8">
    <source>
        <dbReference type="ARBA" id="ARBA00022842"/>
    </source>
</evidence>
<dbReference type="GO" id="GO:0046872">
    <property type="term" value="F:metal ion binding"/>
    <property type="evidence" value="ECO:0007669"/>
    <property type="project" value="UniProtKB-KW"/>
</dbReference>
<dbReference type="Proteomes" id="UP000186221">
    <property type="component" value="Unassembled WGS sequence"/>
</dbReference>
<evidence type="ECO:0000313" key="13">
    <source>
        <dbReference type="Proteomes" id="UP000186221"/>
    </source>
</evidence>
<dbReference type="EC" id="2.7.1.180" evidence="2"/>
<comment type="catalytic activity">
    <reaction evidence="10">
        <text>L-threonyl-[protein] + FAD = FMN-L-threonyl-[protein] + AMP + H(+)</text>
        <dbReference type="Rhea" id="RHEA:36847"/>
        <dbReference type="Rhea" id="RHEA-COMP:11060"/>
        <dbReference type="Rhea" id="RHEA-COMP:11061"/>
        <dbReference type="ChEBI" id="CHEBI:15378"/>
        <dbReference type="ChEBI" id="CHEBI:30013"/>
        <dbReference type="ChEBI" id="CHEBI:57692"/>
        <dbReference type="ChEBI" id="CHEBI:74257"/>
        <dbReference type="ChEBI" id="CHEBI:456215"/>
        <dbReference type="EC" id="2.7.1.180"/>
    </reaction>
</comment>
<evidence type="ECO:0000256" key="3">
    <source>
        <dbReference type="ARBA" id="ARBA00016337"/>
    </source>
</evidence>
<keyword evidence="12" id="KW-0449">Lipoprotein</keyword>
<evidence type="ECO:0000256" key="2">
    <source>
        <dbReference type="ARBA" id="ARBA00011955"/>
    </source>
</evidence>
<evidence type="ECO:0000256" key="4">
    <source>
        <dbReference type="ARBA" id="ARBA00022630"/>
    </source>
</evidence>
<evidence type="ECO:0000256" key="1">
    <source>
        <dbReference type="ARBA" id="ARBA00001946"/>
    </source>
</evidence>
<dbReference type="OrthoDB" id="9778595at2"/>
<evidence type="ECO:0000256" key="5">
    <source>
        <dbReference type="ARBA" id="ARBA00022679"/>
    </source>
</evidence>
<dbReference type="Pfam" id="PF02424">
    <property type="entry name" value="ApbE"/>
    <property type="match status" value="1"/>
</dbReference>
<accession>A0A1N7IWJ0</accession>
<keyword evidence="6" id="KW-0479">Metal-binding</keyword>
<evidence type="ECO:0000313" key="12">
    <source>
        <dbReference type="EMBL" id="SIS41414.1"/>
    </source>
</evidence>
<dbReference type="Gene3D" id="3.10.520.10">
    <property type="entry name" value="ApbE-like domains"/>
    <property type="match status" value="1"/>
</dbReference>
<evidence type="ECO:0000256" key="7">
    <source>
        <dbReference type="ARBA" id="ARBA00022827"/>
    </source>
</evidence>
<comment type="cofactor">
    <cofactor evidence="1">
        <name>Mg(2+)</name>
        <dbReference type="ChEBI" id="CHEBI:18420"/>
    </cofactor>
</comment>
<proteinExistence type="predicted"/>
<dbReference type="EMBL" id="FTOG01000001">
    <property type="protein sequence ID" value="SIS41414.1"/>
    <property type="molecule type" value="Genomic_DNA"/>
</dbReference>
<keyword evidence="13" id="KW-1185">Reference proteome</keyword>
<keyword evidence="7" id="KW-0274">FAD</keyword>
<evidence type="ECO:0000256" key="6">
    <source>
        <dbReference type="ARBA" id="ARBA00022723"/>
    </source>
</evidence>
<reference evidence="13" key="1">
    <citation type="submission" date="2017-01" db="EMBL/GenBank/DDBJ databases">
        <authorList>
            <person name="Varghese N."/>
            <person name="Submissions S."/>
        </authorList>
    </citation>
    <scope>NUCLEOTIDE SEQUENCE [LARGE SCALE GENOMIC DNA]</scope>
    <source>
        <strain evidence="13">DSM 19945</strain>
    </source>
</reference>
<keyword evidence="5" id="KW-0808">Transferase</keyword>
<dbReference type="PANTHER" id="PTHR30040:SF2">
    <property type="entry name" value="FAD:PROTEIN FMN TRANSFERASE"/>
    <property type="match status" value="1"/>
</dbReference>
<dbReference type="InterPro" id="IPR024932">
    <property type="entry name" value="ApbE"/>
</dbReference>
<gene>
    <name evidence="12" type="ORF">SAMN05421580_10166</name>
</gene>
<keyword evidence="4" id="KW-0285">Flavoprotein</keyword>
<keyword evidence="8" id="KW-0460">Magnesium</keyword>
<feature type="chain" id="PRO_5039904106" description="FAD:protein FMN transferase" evidence="11">
    <location>
        <begin position="23"/>
        <end position="284"/>
    </location>
</feature>
<dbReference type="InterPro" id="IPR003374">
    <property type="entry name" value="ApbE-like_sf"/>
</dbReference>
<dbReference type="AlphaFoldDB" id="A0A1N7IWJ0"/>
<sequence>MKRRRFLQIVAGAVLAGGAAQASTWQGRAFGADLQITASGDLPLEAIKAEIAAIEATFSLYAESELTRLNARGVVPGSARLREVLAVARRVHDRTRGAFDPTVQPLWRALAEGGNERMARAAIGFHRVRVGHEIRLARGQALTLNGIAQGHAADAIARLCEDAGLGPCLIDMGELRALGGPFRIGLEDPTAGQIAQRSLSSGAVATSSPGAIWLAGGSHILGPHGQVPRWSTVSVEGATATLCDAASTAFVLMERHDILPAARRLGLRTVMLVDFDGNLERLTL</sequence>
<name>A0A1N7IWJ0_9RHOB</name>
<dbReference type="STRING" id="453582.SAMN05421580_10166"/>
<dbReference type="RefSeq" id="WP_076483053.1">
    <property type="nucleotide sequence ID" value="NZ_FTOG01000001.1"/>
</dbReference>
<protein>
    <recommendedName>
        <fullName evidence="3">FAD:protein FMN transferase</fullName>
        <ecNumber evidence="2">2.7.1.180</ecNumber>
    </recommendedName>
    <alternativeName>
        <fullName evidence="9">Flavin transferase</fullName>
    </alternativeName>
</protein>
<evidence type="ECO:0000256" key="11">
    <source>
        <dbReference type="SAM" id="SignalP"/>
    </source>
</evidence>
<dbReference type="GO" id="GO:0016740">
    <property type="term" value="F:transferase activity"/>
    <property type="evidence" value="ECO:0007669"/>
    <property type="project" value="UniProtKB-KW"/>
</dbReference>
<feature type="signal peptide" evidence="11">
    <location>
        <begin position="1"/>
        <end position="22"/>
    </location>
</feature>
<keyword evidence="11" id="KW-0732">Signal</keyword>
<organism evidence="12 13">
    <name type="scientific">Rhodobacter aestuarii</name>
    <dbReference type="NCBI Taxonomy" id="453582"/>
    <lineage>
        <taxon>Bacteria</taxon>
        <taxon>Pseudomonadati</taxon>
        <taxon>Pseudomonadota</taxon>
        <taxon>Alphaproteobacteria</taxon>
        <taxon>Rhodobacterales</taxon>
        <taxon>Rhodobacter group</taxon>
        <taxon>Rhodobacter</taxon>
    </lineage>
</organism>
<evidence type="ECO:0000256" key="10">
    <source>
        <dbReference type="ARBA" id="ARBA00048540"/>
    </source>
</evidence>
<dbReference type="SUPFAM" id="SSF143631">
    <property type="entry name" value="ApbE-like"/>
    <property type="match status" value="1"/>
</dbReference>
<evidence type="ECO:0000256" key="9">
    <source>
        <dbReference type="ARBA" id="ARBA00031306"/>
    </source>
</evidence>
<dbReference type="PANTHER" id="PTHR30040">
    <property type="entry name" value="THIAMINE BIOSYNTHESIS LIPOPROTEIN APBE"/>
    <property type="match status" value="1"/>
</dbReference>